<dbReference type="AlphaFoldDB" id="A0A225M182"/>
<sequence>MLFDFWFDVPQHPTHDADLLGFMPAEVSELIVVFQELCKIEGGDGIVFRPETVRAIDIRKEANYPGIRVTTRAEKTGQLAQASGLSSRKEPPAIPGRGWKNRACTA</sequence>
<gene>
    <name evidence="2" type="ORF">CEY11_23450</name>
</gene>
<dbReference type="Proteomes" id="UP000214603">
    <property type="component" value="Unassembled WGS sequence"/>
</dbReference>
<comment type="caution">
    <text evidence="2">The sequence shown here is derived from an EMBL/GenBank/DDBJ whole genome shotgun (WGS) entry which is preliminary data.</text>
</comment>
<reference evidence="3" key="1">
    <citation type="submission" date="2017-06" db="EMBL/GenBank/DDBJ databases">
        <title>Herbaspirillum phytohormonus sp. nov., isolated from the root nodule of Robinia pseudoacacia in lead-zinc mine.</title>
        <authorList>
            <person name="Fan M."/>
            <person name="Lin Y."/>
        </authorList>
    </citation>
    <scope>NUCLEOTIDE SEQUENCE [LARGE SCALE GENOMIC DNA]</scope>
    <source>
        <strain evidence="3">SC-089</strain>
    </source>
</reference>
<name>A0A225M182_9BURK</name>
<protein>
    <submittedName>
        <fullName evidence="2">Uncharacterized protein</fullName>
    </submittedName>
</protein>
<accession>A0A225M182</accession>
<organism evidence="2 3">
    <name type="scientific">Candidimonas nitroreducens</name>
    <dbReference type="NCBI Taxonomy" id="683354"/>
    <lineage>
        <taxon>Bacteria</taxon>
        <taxon>Pseudomonadati</taxon>
        <taxon>Pseudomonadota</taxon>
        <taxon>Betaproteobacteria</taxon>
        <taxon>Burkholderiales</taxon>
        <taxon>Alcaligenaceae</taxon>
        <taxon>Candidimonas</taxon>
    </lineage>
</organism>
<dbReference type="OrthoDB" id="9808443at2"/>
<feature type="region of interest" description="Disordered" evidence="1">
    <location>
        <begin position="78"/>
        <end position="106"/>
    </location>
</feature>
<evidence type="ECO:0000256" key="1">
    <source>
        <dbReference type="SAM" id="MobiDB-lite"/>
    </source>
</evidence>
<proteinExistence type="predicted"/>
<dbReference type="EMBL" id="NJIH01000018">
    <property type="protein sequence ID" value="OWT53950.1"/>
    <property type="molecule type" value="Genomic_DNA"/>
</dbReference>
<evidence type="ECO:0000313" key="2">
    <source>
        <dbReference type="EMBL" id="OWT53950.1"/>
    </source>
</evidence>
<keyword evidence="3" id="KW-1185">Reference proteome</keyword>
<evidence type="ECO:0000313" key="3">
    <source>
        <dbReference type="Proteomes" id="UP000214603"/>
    </source>
</evidence>